<gene>
    <name evidence="1" type="ORF">DLAC_01548</name>
</gene>
<dbReference type="InParanoid" id="A0A152A620"/>
<comment type="caution">
    <text evidence="1">The sequence shown here is derived from an EMBL/GenBank/DDBJ whole genome shotgun (WGS) entry which is preliminary data.</text>
</comment>
<dbReference type="OMA" id="CIVDYEN"/>
<evidence type="ECO:0000313" key="2">
    <source>
        <dbReference type="Proteomes" id="UP000076078"/>
    </source>
</evidence>
<accession>A0A152A620</accession>
<organism evidence="1 2">
    <name type="scientific">Tieghemostelium lacteum</name>
    <name type="common">Slime mold</name>
    <name type="synonym">Dictyostelium lacteum</name>
    <dbReference type="NCBI Taxonomy" id="361077"/>
    <lineage>
        <taxon>Eukaryota</taxon>
        <taxon>Amoebozoa</taxon>
        <taxon>Evosea</taxon>
        <taxon>Eumycetozoa</taxon>
        <taxon>Dictyostelia</taxon>
        <taxon>Dictyosteliales</taxon>
        <taxon>Raperosteliaceae</taxon>
        <taxon>Tieghemostelium</taxon>
    </lineage>
</organism>
<proteinExistence type="predicted"/>
<keyword evidence="2" id="KW-1185">Reference proteome</keyword>
<evidence type="ECO:0000313" key="1">
    <source>
        <dbReference type="EMBL" id="KYR01555.1"/>
    </source>
</evidence>
<protein>
    <submittedName>
        <fullName evidence="1">Uncharacterized protein</fullName>
    </submittedName>
</protein>
<dbReference type="Proteomes" id="UP000076078">
    <property type="component" value="Unassembled WGS sequence"/>
</dbReference>
<reference evidence="1 2" key="1">
    <citation type="submission" date="2015-12" db="EMBL/GenBank/DDBJ databases">
        <title>Dictyostelia acquired genes for synthesis and detection of signals that induce cell-type specialization by lateral gene transfer from prokaryotes.</title>
        <authorList>
            <person name="Gloeckner G."/>
            <person name="Schaap P."/>
        </authorList>
    </citation>
    <scope>NUCLEOTIDE SEQUENCE [LARGE SCALE GENOMIC DNA]</scope>
    <source>
        <strain evidence="1 2">TK</strain>
    </source>
</reference>
<sequence length="238" mass="27710">MFEFDTDKQYKPFIPSSVKNNNMNKNEKVEVPISQMNEILTLLQTIQVKTSTFHEFQEHSMELYQKQLESMKNVTRSFQKLKTIIISNKKLENTDDVEKNEEMQVDSSSLIVSKKDDFNSKIIKSFNNPEELVCMLLQIDSVSFHSLQQTTIELLLPILNQLLLDKLNHSKSIAISILIESYTKFPTIFHLPQNKIQTKKIAQSLMHLERSGTIEELERSNVLPCTMDELDKFRKVLL</sequence>
<dbReference type="AlphaFoldDB" id="A0A152A620"/>
<name>A0A152A620_TIELA</name>
<dbReference type="EMBL" id="LODT01000006">
    <property type="protein sequence ID" value="KYR01555.1"/>
    <property type="molecule type" value="Genomic_DNA"/>
</dbReference>